<dbReference type="InterPro" id="IPR050148">
    <property type="entry name" value="Terpene_synthase-like"/>
</dbReference>
<dbReference type="PANTHER" id="PTHR31225:SF221">
    <property type="entry name" value="(-)-GERMACRENE D SYNTHASE"/>
    <property type="match status" value="1"/>
</dbReference>
<keyword evidence="4" id="KW-0456">Lyase</keyword>
<accession>A0ABP0YP41</accession>
<dbReference type="SUPFAM" id="SSF48576">
    <property type="entry name" value="Terpenoid synthases"/>
    <property type="match status" value="1"/>
</dbReference>
<dbReference type="Pfam" id="PF03936">
    <property type="entry name" value="Terpene_synth_C"/>
    <property type="match status" value="1"/>
</dbReference>
<dbReference type="SFLD" id="SFLDG01019">
    <property type="entry name" value="Terpene_Cyclase_Like_1_C_Termi"/>
    <property type="match status" value="1"/>
</dbReference>
<evidence type="ECO:0000256" key="1">
    <source>
        <dbReference type="ARBA" id="ARBA00001946"/>
    </source>
</evidence>
<dbReference type="InterPro" id="IPR034741">
    <property type="entry name" value="Terpene_cyclase-like_1_C"/>
</dbReference>
<dbReference type="InterPro" id="IPR036965">
    <property type="entry name" value="Terpene_synth_N_sf"/>
</dbReference>
<dbReference type="Gene3D" id="1.10.600.10">
    <property type="entry name" value="Farnesyl Diphosphate Synthase"/>
    <property type="match status" value="1"/>
</dbReference>
<dbReference type="Proteomes" id="UP001642487">
    <property type="component" value="Chromosome 5"/>
</dbReference>
<dbReference type="InterPro" id="IPR008949">
    <property type="entry name" value="Isoprenoid_synthase_dom_sf"/>
</dbReference>
<dbReference type="SFLD" id="SFLDS00005">
    <property type="entry name" value="Isoprenoid_Synthase_Type_I"/>
    <property type="match status" value="1"/>
</dbReference>
<name>A0ABP0YP41_9ROSI</name>
<feature type="domain" description="Terpene synthase N-terminal" evidence="5">
    <location>
        <begin position="47"/>
        <end position="116"/>
    </location>
</feature>
<evidence type="ECO:0000259" key="5">
    <source>
        <dbReference type="Pfam" id="PF01397"/>
    </source>
</evidence>
<dbReference type="PANTHER" id="PTHR31225">
    <property type="entry name" value="OS04G0344100 PROTEIN-RELATED"/>
    <property type="match status" value="1"/>
</dbReference>
<reference evidence="7 8" key="1">
    <citation type="submission" date="2024-03" db="EMBL/GenBank/DDBJ databases">
        <authorList>
            <person name="Gkanogiannis A."/>
            <person name="Becerra Lopez-Lavalle L."/>
        </authorList>
    </citation>
    <scope>NUCLEOTIDE SEQUENCE [LARGE SCALE GENOMIC DNA]</scope>
</reference>
<keyword evidence="2" id="KW-0479">Metal-binding</keyword>
<evidence type="ECO:0000259" key="6">
    <source>
        <dbReference type="Pfam" id="PF03936"/>
    </source>
</evidence>
<keyword evidence="8" id="KW-1185">Reference proteome</keyword>
<evidence type="ECO:0000313" key="7">
    <source>
        <dbReference type="EMBL" id="CAK9321702.1"/>
    </source>
</evidence>
<sequence>MKNQEEEEEMVMKQVQEHKEEVRRMFGAAEKCSETLSLIDSIQRLGIFNKFTNERGDFKESIKKDEAGLLSSYEASQLRMRGEKILDEALAFTTIQLEAMAMDSTSSFSEEAKYALKRPVYKTMPRFMSRHYISLYNNNPSNNNVLLTFAKLDYNSLQQLFRKELSELSRWWKDMKLQEQLSFARDRVVECYVWALGVDYEPKHSLARIILAKVIAFISLLDDMYDVYATLDELQLFTNAIERWDITGIEKFPNYMKVLYEAILKHYGEIEQVTCKENNTPFAFDYAKERMKRQCKAYLMEAKWFNEGYIPTMEEYMEVAITSASYYVFASIALLGKKHGGQI</sequence>
<dbReference type="InterPro" id="IPR008930">
    <property type="entry name" value="Terpenoid_cyclase/PrenylTrfase"/>
</dbReference>
<evidence type="ECO:0000256" key="2">
    <source>
        <dbReference type="ARBA" id="ARBA00022723"/>
    </source>
</evidence>
<dbReference type="InterPro" id="IPR005630">
    <property type="entry name" value="Terpene_synthase_metal-bd"/>
</dbReference>
<evidence type="ECO:0000256" key="4">
    <source>
        <dbReference type="ARBA" id="ARBA00023239"/>
    </source>
</evidence>
<gene>
    <name evidence="7" type="ORF">CITCOLO1_LOCUS13789</name>
</gene>
<evidence type="ECO:0000313" key="8">
    <source>
        <dbReference type="Proteomes" id="UP001642487"/>
    </source>
</evidence>
<dbReference type="SUPFAM" id="SSF48239">
    <property type="entry name" value="Terpenoid cyclases/Protein prenyltransferases"/>
    <property type="match status" value="1"/>
</dbReference>
<proteinExistence type="predicted"/>
<feature type="domain" description="Terpene synthase metal-binding" evidence="6">
    <location>
        <begin position="173"/>
        <end position="336"/>
    </location>
</feature>
<comment type="cofactor">
    <cofactor evidence="1">
        <name>Mg(2+)</name>
        <dbReference type="ChEBI" id="CHEBI:18420"/>
    </cofactor>
</comment>
<dbReference type="EMBL" id="OZ021739">
    <property type="protein sequence ID" value="CAK9321702.1"/>
    <property type="molecule type" value="Genomic_DNA"/>
</dbReference>
<protein>
    <submittedName>
        <fullName evidence="7">Uncharacterized protein</fullName>
    </submittedName>
</protein>
<organism evidence="7 8">
    <name type="scientific">Citrullus colocynthis</name>
    <name type="common">colocynth</name>
    <dbReference type="NCBI Taxonomy" id="252529"/>
    <lineage>
        <taxon>Eukaryota</taxon>
        <taxon>Viridiplantae</taxon>
        <taxon>Streptophyta</taxon>
        <taxon>Embryophyta</taxon>
        <taxon>Tracheophyta</taxon>
        <taxon>Spermatophyta</taxon>
        <taxon>Magnoliopsida</taxon>
        <taxon>eudicotyledons</taxon>
        <taxon>Gunneridae</taxon>
        <taxon>Pentapetalae</taxon>
        <taxon>rosids</taxon>
        <taxon>fabids</taxon>
        <taxon>Cucurbitales</taxon>
        <taxon>Cucurbitaceae</taxon>
        <taxon>Benincaseae</taxon>
        <taxon>Citrullus</taxon>
    </lineage>
</organism>
<dbReference type="Gene3D" id="1.50.10.130">
    <property type="entry name" value="Terpene synthase, N-terminal domain"/>
    <property type="match status" value="2"/>
</dbReference>
<dbReference type="Pfam" id="PF01397">
    <property type="entry name" value="Terpene_synth"/>
    <property type="match status" value="1"/>
</dbReference>
<evidence type="ECO:0000256" key="3">
    <source>
        <dbReference type="ARBA" id="ARBA00022842"/>
    </source>
</evidence>
<dbReference type="InterPro" id="IPR001906">
    <property type="entry name" value="Terpene_synth_N"/>
</dbReference>
<keyword evidence="3" id="KW-0460">Magnesium</keyword>